<dbReference type="Proteomes" id="UP000244874">
    <property type="component" value="Unassembled WGS sequence"/>
</dbReference>
<dbReference type="Pfam" id="PF10765">
    <property type="entry name" value="Phage_P22_NinX"/>
    <property type="match status" value="1"/>
</dbReference>
<dbReference type="AlphaFoldDB" id="A0A2R7UHY4"/>
<name>A0A2R7UHY4_PSEDL</name>
<evidence type="ECO:0000313" key="2">
    <source>
        <dbReference type="Proteomes" id="UP000244874"/>
    </source>
</evidence>
<gene>
    <name evidence="1" type="ORF">DBB42_17160</name>
</gene>
<dbReference type="EMBL" id="QANO01000125">
    <property type="protein sequence ID" value="PTU51055.1"/>
    <property type="molecule type" value="Genomic_DNA"/>
</dbReference>
<evidence type="ECO:0000313" key="1">
    <source>
        <dbReference type="EMBL" id="PTU51055.1"/>
    </source>
</evidence>
<sequence>MTDLIEVRASNLVGAALDWAVAIVTHGKVYGGADSVLCPPEGAVEMNEDDGTLWVCSGGFHPKGHWSPSTDWSQGGPLIDKHGGSVQHDRGVPLSTRYSAGPDGDAVWCYGPTPLIAFCRGLVRYKIGDTVQVPKELMP</sequence>
<proteinExistence type="predicted"/>
<comment type="caution">
    <text evidence="1">The sequence shown here is derived from an EMBL/GenBank/DDBJ whole genome shotgun (WGS) entry which is preliminary data.</text>
</comment>
<dbReference type="RefSeq" id="WP_108481022.1">
    <property type="nucleotide sequence ID" value="NZ_QANO01000125.1"/>
</dbReference>
<dbReference type="InterPro" id="IPR019701">
    <property type="entry name" value="Phage_P22_NinX"/>
</dbReference>
<accession>A0A2R7UHY4</accession>
<protein>
    <submittedName>
        <fullName evidence="1">DUF2591 domain-containing protein</fullName>
    </submittedName>
</protein>
<organism evidence="1 2">
    <name type="scientific">Pseudomonas plecoglossicida</name>
    <dbReference type="NCBI Taxonomy" id="70775"/>
    <lineage>
        <taxon>Bacteria</taxon>
        <taxon>Pseudomonadati</taxon>
        <taxon>Pseudomonadota</taxon>
        <taxon>Gammaproteobacteria</taxon>
        <taxon>Pseudomonadales</taxon>
        <taxon>Pseudomonadaceae</taxon>
        <taxon>Pseudomonas</taxon>
    </lineage>
</organism>
<reference evidence="1 2" key="1">
    <citation type="submission" date="2018-04" db="EMBL/GenBank/DDBJ databases">
        <authorList>
            <person name="Go L.Y."/>
            <person name="Mitchell J.A."/>
        </authorList>
    </citation>
    <scope>NUCLEOTIDE SEQUENCE [LARGE SCALE GENOMIC DNA]</scope>
    <source>
        <strain evidence="1 2">KCJK7865</strain>
    </source>
</reference>